<comment type="caution">
    <text evidence="12">The sequence shown here is derived from an EMBL/GenBank/DDBJ whole genome shotgun (WGS) entry which is preliminary data.</text>
</comment>
<evidence type="ECO:0000256" key="9">
    <source>
        <dbReference type="ARBA" id="ARBA00023268"/>
    </source>
</evidence>
<evidence type="ECO:0000256" key="5">
    <source>
        <dbReference type="ARBA" id="ARBA00022958"/>
    </source>
</evidence>
<dbReference type="InterPro" id="IPR019943">
    <property type="entry name" value="F420_FbiB_C"/>
</dbReference>
<sequence>MWRRRPGWRARHWSCLEWTLTDHGGTRLEIIPVEGLPEFRPGDDLTGAVVRAAPWLRSGDVVVVTSKIVSKAEGRLVTVPSDPEARDAARRKLVEEESVRVIARVARTLITQNHLGIVQAASGVDASNVERDEVALLPADPDASALALRNGLRERLGVEVAVVVTDTMGRAWRVGQTDAAIGSSGMRVLHSYEGKIDGQGNELAVTEVAVADEVAAAADLVKGKLGGMPIAIVRGLEIGDDTATARDLVRPVEEDLFRLGTNESIAQGRREAVPARRSVREFSHEPVAEESLRAAIASALTAPAPHHTHPVRFGWLRSRPQRDKLLEAMRDAWRADLVGDGFTEEQVAKRLSRGDILFNAPEVVVPFLVAEGAHTYPDARRNACEHTMFTVAGGAAVQGLLVALAAEGLGSCWIGSTIFAADIVRQTLGLDESWEPLGAVAIGHPLRAPEPREARDTGDGLVEL</sequence>
<dbReference type="SUPFAM" id="SSF144010">
    <property type="entry name" value="CofE-like"/>
    <property type="match status" value="1"/>
</dbReference>
<dbReference type="InterPro" id="IPR023661">
    <property type="entry name" value="FbiB"/>
</dbReference>
<dbReference type="CDD" id="cd20607">
    <property type="entry name" value="FbiB_C-like"/>
    <property type="match status" value="1"/>
</dbReference>
<dbReference type="NCBIfam" id="NF009810">
    <property type="entry name" value="PRK13294.1"/>
    <property type="match status" value="1"/>
</dbReference>
<dbReference type="PANTHER" id="PTHR47917:SF1">
    <property type="entry name" value="COENZYME F420:L-GLUTAMATE LIGASE"/>
    <property type="match status" value="1"/>
</dbReference>
<dbReference type="EC" id="6.3.2.31" evidence="12"/>
<gene>
    <name evidence="12" type="ORF">JHE00_31520</name>
</gene>
<dbReference type="GO" id="GO:0005525">
    <property type="term" value="F:GTP binding"/>
    <property type="evidence" value="ECO:0007669"/>
    <property type="project" value="UniProtKB-KW"/>
</dbReference>
<dbReference type="InterPro" id="IPR008225">
    <property type="entry name" value="F420-0_g-glutamyl_ligase"/>
</dbReference>
<dbReference type="Gene3D" id="3.40.109.10">
    <property type="entry name" value="NADH Oxidase"/>
    <property type="match status" value="1"/>
</dbReference>
<reference evidence="12" key="1">
    <citation type="submission" date="2020-12" db="EMBL/GenBank/DDBJ databases">
        <title>Prauserella sp. ASG 168, a novel actinomycete isolated from cave rock.</title>
        <authorList>
            <person name="Suriyachadkun C."/>
        </authorList>
    </citation>
    <scope>NUCLEOTIDE SEQUENCE</scope>
    <source>
        <strain evidence="12">ASG 168</strain>
    </source>
</reference>
<keyword evidence="9" id="KW-0511">Multifunctional enzyme</keyword>
<keyword evidence="8" id="KW-0464">Manganese</keyword>
<evidence type="ECO:0000313" key="12">
    <source>
        <dbReference type="EMBL" id="MBK1788882.1"/>
    </source>
</evidence>
<dbReference type="GO" id="GO:0046872">
    <property type="term" value="F:metal ion binding"/>
    <property type="evidence" value="ECO:0007669"/>
    <property type="project" value="UniProtKB-KW"/>
</dbReference>
<dbReference type="InterPro" id="IPR002847">
    <property type="entry name" value="F420-0_gamma-glut_ligase-dom"/>
</dbReference>
<dbReference type="Pfam" id="PF00881">
    <property type="entry name" value="Nitroreductase"/>
    <property type="match status" value="1"/>
</dbReference>
<name>A0A934QZE6_9PSEU</name>
<dbReference type="GO" id="GO:0016491">
    <property type="term" value="F:oxidoreductase activity"/>
    <property type="evidence" value="ECO:0007669"/>
    <property type="project" value="UniProtKB-KW"/>
</dbReference>
<evidence type="ECO:0000256" key="8">
    <source>
        <dbReference type="ARBA" id="ARBA00023211"/>
    </source>
</evidence>
<evidence type="ECO:0000256" key="6">
    <source>
        <dbReference type="ARBA" id="ARBA00023002"/>
    </source>
</evidence>
<feature type="domain" description="Coenzyme F420:L-glutamate ligase-like" evidence="11">
    <location>
        <begin position="36"/>
        <end position="235"/>
    </location>
</feature>
<dbReference type="NCBIfam" id="TIGR01916">
    <property type="entry name" value="F420_cofE"/>
    <property type="match status" value="1"/>
</dbReference>
<evidence type="ECO:0000256" key="7">
    <source>
        <dbReference type="ARBA" id="ARBA00023134"/>
    </source>
</evidence>
<dbReference type="InterPro" id="IPR000415">
    <property type="entry name" value="Nitroreductase-like"/>
</dbReference>
<evidence type="ECO:0000259" key="11">
    <source>
        <dbReference type="Pfam" id="PF01996"/>
    </source>
</evidence>
<dbReference type="InterPro" id="IPR029479">
    <property type="entry name" value="Nitroreductase"/>
</dbReference>
<dbReference type="EMBL" id="JAENJH010000012">
    <property type="protein sequence ID" value="MBK1788882.1"/>
    <property type="molecule type" value="Genomic_DNA"/>
</dbReference>
<keyword evidence="2" id="KW-0479">Metal-binding</keyword>
<protein>
    <submittedName>
        <fullName evidence="12">Coenzyme F420-0:L-glutamate ligase</fullName>
        <ecNumber evidence="12">6.3.2.31</ecNumber>
    </submittedName>
</protein>
<keyword evidence="3" id="KW-0547">Nucleotide-binding</keyword>
<dbReference type="PANTHER" id="PTHR47917">
    <property type="match status" value="1"/>
</dbReference>
<dbReference type="Gene3D" id="3.30.1330.100">
    <property type="entry name" value="CofE-like"/>
    <property type="match status" value="1"/>
</dbReference>
<dbReference type="SUPFAM" id="SSF55469">
    <property type="entry name" value="FMN-dependent nitroreductase-like"/>
    <property type="match status" value="1"/>
</dbReference>
<dbReference type="GO" id="GO:0052618">
    <property type="term" value="F:coenzyme F420-0:L-glutamate ligase activity"/>
    <property type="evidence" value="ECO:0007669"/>
    <property type="project" value="UniProtKB-EC"/>
</dbReference>
<keyword evidence="1 12" id="KW-0436">Ligase</keyword>
<proteinExistence type="inferred from homology"/>
<feature type="domain" description="Nitroreductase" evidence="10">
    <location>
        <begin position="275"/>
        <end position="444"/>
    </location>
</feature>
<keyword evidence="13" id="KW-1185">Reference proteome</keyword>
<keyword evidence="6" id="KW-0560">Oxidoreductase</keyword>
<evidence type="ECO:0000256" key="4">
    <source>
        <dbReference type="ARBA" id="ARBA00022842"/>
    </source>
</evidence>
<dbReference type="NCBIfam" id="TIGR03553">
    <property type="entry name" value="F420_FbiB_CTERM"/>
    <property type="match status" value="1"/>
</dbReference>
<dbReference type="Pfam" id="PF01996">
    <property type="entry name" value="F420_ligase"/>
    <property type="match status" value="1"/>
</dbReference>
<accession>A0A934QZE6</accession>
<dbReference type="Proteomes" id="UP000635245">
    <property type="component" value="Unassembled WGS sequence"/>
</dbReference>
<keyword evidence="5" id="KW-0630">Potassium</keyword>
<dbReference type="HAMAP" id="MF_01259">
    <property type="entry name" value="F420_ligase_FbiB"/>
    <property type="match status" value="1"/>
</dbReference>
<dbReference type="AlphaFoldDB" id="A0A934QZE6"/>
<evidence type="ECO:0000256" key="2">
    <source>
        <dbReference type="ARBA" id="ARBA00022723"/>
    </source>
</evidence>
<keyword evidence="4" id="KW-0460">Magnesium</keyword>
<keyword evidence="7" id="KW-0342">GTP-binding</keyword>
<evidence type="ECO:0000256" key="1">
    <source>
        <dbReference type="ARBA" id="ARBA00022598"/>
    </source>
</evidence>
<organism evidence="12 13">
    <name type="scientific">Prauserella cavernicola</name>
    <dbReference type="NCBI Taxonomy" id="2800127"/>
    <lineage>
        <taxon>Bacteria</taxon>
        <taxon>Bacillati</taxon>
        <taxon>Actinomycetota</taxon>
        <taxon>Actinomycetes</taxon>
        <taxon>Pseudonocardiales</taxon>
        <taxon>Pseudonocardiaceae</taxon>
        <taxon>Prauserella</taxon>
    </lineage>
</organism>
<dbReference type="Gene3D" id="3.90.1660.10">
    <property type="entry name" value="CofE-like domain"/>
    <property type="match status" value="1"/>
</dbReference>
<dbReference type="RefSeq" id="WP_200325250.1">
    <property type="nucleotide sequence ID" value="NZ_JAENJH010000012.1"/>
</dbReference>
<evidence type="ECO:0000259" key="10">
    <source>
        <dbReference type="Pfam" id="PF00881"/>
    </source>
</evidence>
<evidence type="ECO:0000313" key="13">
    <source>
        <dbReference type="Proteomes" id="UP000635245"/>
    </source>
</evidence>
<evidence type="ECO:0000256" key="3">
    <source>
        <dbReference type="ARBA" id="ARBA00022741"/>
    </source>
</evidence>